<evidence type="ECO:0000313" key="3">
    <source>
        <dbReference type="Proteomes" id="UP001314796"/>
    </source>
</evidence>
<organism evidence="2 3">
    <name type="scientific">Alkaliphilus hydrothermalis</name>
    <dbReference type="NCBI Taxonomy" id="1482730"/>
    <lineage>
        <taxon>Bacteria</taxon>
        <taxon>Bacillati</taxon>
        <taxon>Bacillota</taxon>
        <taxon>Clostridia</taxon>
        <taxon>Peptostreptococcales</taxon>
        <taxon>Natronincolaceae</taxon>
        <taxon>Alkaliphilus</taxon>
    </lineage>
</organism>
<gene>
    <name evidence="2" type="ORF">JOC73_000852</name>
</gene>
<dbReference type="SUPFAM" id="SSF88697">
    <property type="entry name" value="PUA domain-like"/>
    <property type="match status" value="1"/>
</dbReference>
<feature type="domain" description="ASCH" evidence="1">
    <location>
        <begin position="11"/>
        <end position="114"/>
    </location>
</feature>
<reference evidence="2 3" key="1">
    <citation type="submission" date="2021-01" db="EMBL/GenBank/DDBJ databases">
        <title>Genomic Encyclopedia of Type Strains, Phase IV (KMG-IV): sequencing the most valuable type-strain genomes for metagenomic binning, comparative biology and taxonomic classification.</title>
        <authorList>
            <person name="Goeker M."/>
        </authorList>
    </citation>
    <scope>NUCLEOTIDE SEQUENCE [LARGE SCALE GENOMIC DNA]</scope>
    <source>
        <strain evidence="2 3">DSM 25890</strain>
    </source>
</reference>
<dbReference type="Proteomes" id="UP001314796">
    <property type="component" value="Unassembled WGS sequence"/>
</dbReference>
<protein>
    <submittedName>
        <fullName evidence="2">ASC-1-like (ASCH) protein</fullName>
    </submittedName>
</protein>
<name>A0ABS2NN16_9FIRM</name>
<dbReference type="Gene3D" id="2.30.130.30">
    <property type="entry name" value="Hypothetical protein"/>
    <property type="match status" value="1"/>
</dbReference>
<sequence length="115" mass="14094">MIHSMTLNSNEFESIKNGIKTREYRLYDEKRQQLKIGDRIEFFRLPNMDESILTKIEGLLLYKNWYSCYEDFFEQDLIDHYESIKMAVQDTYDNWWSKEKEEKYGCLIIKIKKID</sequence>
<accession>A0ABS2NN16</accession>
<evidence type="ECO:0000259" key="1">
    <source>
        <dbReference type="Pfam" id="PF04266"/>
    </source>
</evidence>
<dbReference type="InterPro" id="IPR007374">
    <property type="entry name" value="ASCH_domain"/>
</dbReference>
<evidence type="ECO:0000313" key="2">
    <source>
        <dbReference type="EMBL" id="MBM7614341.1"/>
    </source>
</evidence>
<keyword evidence="3" id="KW-1185">Reference proteome</keyword>
<dbReference type="Pfam" id="PF04266">
    <property type="entry name" value="ASCH"/>
    <property type="match status" value="1"/>
</dbReference>
<proteinExistence type="predicted"/>
<dbReference type="InterPro" id="IPR015947">
    <property type="entry name" value="PUA-like_sf"/>
</dbReference>
<dbReference type="EMBL" id="JAFBEE010000004">
    <property type="protein sequence ID" value="MBM7614341.1"/>
    <property type="molecule type" value="Genomic_DNA"/>
</dbReference>
<comment type="caution">
    <text evidence="2">The sequence shown here is derived from an EMBL/GenBank/DDBJ whole genome shotgun (WGS) entry which is preliminary data.</text>
</comment>
<dbReference type="RefSeq" id="WP_204400618.1">
    <property type="nucleotide sequence ID" value="NZ_JAFBEE010000004.1"/>
</dbReference>